<dbReference type="EMBL" id="JBEWLY010000023">
    <property type="protein sequence ID" value="MET1756808.1"/>
    <property type="molecule type" value="Genomic_DNA"/>
</dbReference>
<comment type="caution">
    <text evidence="6">The sequence shown here is derived from an EMBL/GenBank/DDBJ whole genome shotgun (WGS) entry which is preliminary data.</text>
</comment>
<keyword evidence="1 3" id="KW-0238">DNA-binding</keyword>
<dbReference type="InterPro" id="IPR001789">
    <property type="entry name" value="Sig_transdc_resp-reg_receiver"/>
</dbReference>
<dbReference type="PANTHER" id="PTHR48111">
    <property type="entry name" value="REGULATOR OF RPOS"/>
    <property type="match status" value="1"/>
</dbReference>
<dbReference type="SMART" id="SM00448">
    <property type="entry name" value="REC"/>
    <property type="match status" value="1"/>
</dbReference>
<dbReference type="CDD" id="cd00383">
    <property type="entry name" value="trans_reg_C"/>
    <property type="match status" value="1"/>
</dbReference>
<organism evidence="6 7">
    <name type="scientific">Novosphingobium kalidii</name>
    <dbReference type="NCBI Taxonomy" id="3230299"/>
    <lineage>
        <taxon>Bacteria</taxon>
        <taxon>Pseudomonadati</taxon>
        <taxon>Pseudomonadota</taxon>
        <taxon>Alphaproteobacteria</taxon>
        <taxon>Sphingomonadales</taxon>
        <taxon>Sphingomonadaceae</taxon>
        <taxon>Novosphingobium</taxon>
    </lineage>
</organism>
<dbReference type="InterPro" id="IPR001867">
    <property type="entry name" value="OmpR/PhoB-type_DNA-bd"/>
</dbReference>
<dbReference type="PROSITE" id="PS51755">
    <property type="entry name" value="OMPR_PHOB"/>
    <property type="match status" value="1"/>
</dbReference>
<evidence type="ECO:0000256" key="2">
    <source>
        <dbReference type="PROSITE-ProRule" id="PRU00169"/>
    </source>
</evidence>
<accession>A0ABV2D4T0</accession>
<dbReference type="RefSeq" id="WP_353985295.1">
    <property type="nucleotide sequence ID" value="NZ_JBEWLY010000023.1"/>
</dbReference>
<dbReference type="InterPro" id="IPR036388">
    <property type="entry name" value="WH-like_DNA-bd_sf"/>
</dbReference>
<feature type="modified residue" description="4-aspartylphosphate" evidence="2">
    <location>
        <position position="51"/>
    </location>
</feature>
<proteinExistence type="predicted"/>
<dbReference type="Gene3D" id="3.40.50.2300">
    <property type="match status" value="1"/>
</dbReference>
<feature type="domain" description="Response regulatory" evidence="4">
    <location>
        <begin position="2"/>
        <end position="116"/>
    </location>
</feature>
<dbReference type="SUPFAM" id="SSF52172">
    <property type="entry name" value="CheY-like"/>
    <property type="match status" value="1"/>
</dbReference>
<dbReference type="PROSITE" id="PS50110">
    <property type="entry name" value="RESPONSE_REGULATORY"/>
    <property type="match status" value="1"/>
</dbReference>
<feature type="DNA-binding region" description="OmpR/PhoB-type" evidence="3">
    <location>
        <begin position="124"/>
        <end position="222"/>
    </location>
</feature>
<dbReference type="Pfam" id="PF00072">
    <property type="entry name" value="Response_reg"/>
    <property type="match status" value="1"/>
</dbReference>
<reference evidence="6 7" key="1">
    <citation type="submission" date="2024-07" db="EMBL/GenBank/DDBJ databases">
        <title>Novosphingobium kalidii RD2P27.</title>
        <authorList>
            <person name="Sun J.-Q."/>
        </authorList>
    </citation>
    <scope>NUCLEOTIDE SEQUENCE [LARGE SCALE GENOMIC DNA]</scope>
    <source>
        <strain evidence="6 7">RD2P27</strain>
    </source>
</reference>
<evidence type="ECO:0000313" key="6">
    <source>
        <dbReference type="EMBL" id="MET1756808.1"/>
    </source>
</evidence>
<evidence type="ECO:0000259" key="4">
    <source>
        <dbReference type="PROSITE" id="PS50110"/>
    </source>
</evidence>
<dbReference type="SMART" id="SM00862">
    <property type="entry name" value="Trans_reg_C"/>
    <property type="match status" value="1"/>
</dbReference>
<protein>
    <submittedName>
        <fullName evidence="6">Response regulator transcription factor</fullName>
    </submittedName>
</protein>
<dbReference type="PANTHER" id="PTHR48111:SF36">
    <property type="entry name" value="TRANSCRIPTIONAL REGULATORY PROTEIN CUTR"/>
    <property type="match status" value="1"/>
</dbReference>
<evidence type="ECO:0000256" key="3">
    <source>
        <dbReference type="PROSITE-ProRule" id="PRU01091"/>
    </source>
</evidence>
<keyword evidence="2" id="KW-0597">Phosphoprotein</keyword>
<dbReference type="Gene3D" id="6.10.250.690">
    <property type="match status" value="1"/>
</dbReference>
<dbReference type="Gene3D" id="1.10.10.10">
    <property type="entry name" value="Winged helix-like DNA-binding domain superfamily/Winged helix DNA-binding domain"/>
    <property type="match status" value="1"/>
</dbReference>
<gene>
    <name evidence="6" type="ORF">ABVV53_15285</name>
</gene>
<evidence type="ECO:0000259" key="5">
    <source>
        <dbReference type="PROSITE" id="PS51755"/>
    </source>
</evidence>
<evidence type="ECO:0000313" key="7">
    <source>
        <dbReference type="Proteomes" id="UP001548713"/>
    </source>
</evidence>
<evidence type="ECO:0000256" key="1">
    <source>
        <dbReference type="ARBA" id="ARBA00023125"/>
    </source>
</evidence>
<dbReference type="InterPro" id="IPR039420">
    <property type="entry name" value="WalR-like"/>
</dbReference>
<feature type="domain" description="OmpR/PhoB-type" evidence="5">
    <location>
        <begin position="124"/>
        <end position="222"/>
    </location>
</feature>
<dbReference type="InterPro" id="IPR011006">
    <property type="entry name" value="CheY-like_superfamily"/>
</dbReference>
<dbReference type="Proteomes" id="UP001548713">
    <property type="component" value="Unassembled WGS sequence"/>
</dbReference>
<sequence length="225" mass="24273">MRLLVVEDNVDLVAMLDRLLQAAGFSIDHAGIVDDALLMLGGREYAAVVLDLGLPDGSGLSVVREMRKRGKTTPVIALTARGAVADRVSGLAAGADDYLVKPFAPEELLARLQALLRRTGTTVDRVIECGNVRFDPSTREVEINGFPTVLTARELELLDVLIRRSGRVVPKPTVEAQLFGLDDDLGSNAVEVYVHRLRRRLANAAASAEIVTVRGVGYMLCARDG</sequence>
<dbReference type="Pfam" id="PF00486">
    <property type="entry name" value="Trans_reg_C"/>
    <property type="match status" value="1"/>
</dbReference>
<name>A0ABV2D4T0_9SPHN</name>
<keyword evidence="7" id="KW-1185">Reference proteome</keyword>